<gene>
    <name evidence="1" type="ORF">UT24_C0024G0011</name>
</gene>
<proteinExistence type="predicted"/>
<dbReference type="Proteomes" id="UP000033881">
    <property type="component" value="Unassembled WGS sequence"/>
</dbReference>
<dbReference type="STRING" id="1618574.UT24_C0024G0011"/>
<evidence type="ECO:0008006" key="3">
    <source>
        <dbReference type="Google" id="ProtNLM"/>
    </source>
</evidence>
<name>A0A0G0QCC9_9BACT</name>
<sequence length="75" mass="8366">MSSEELEIEEHTCAFCEKSCENCDCHPEGCPTCKGEIDPLDASICAGCQNYYGDCDCKRQIMQGDRQNPTEVSHE</sequence>
<accession>A0A0G0QCC9</accession>
<dbReference type="AlphaFoldDB" id="A0A0G0QCC9"/>
<protein>
    <recommendedName>
        <fullName evidence="3">Metallothionein</fullName>
    </recommendedName>
</protein>
<organism evidence="1 2">
    <name type="scientific">Candidatus Woesebacteria bacterium GW2011_GWB1_39_12</name>
    <dbReference type="NCBI Taxonomy" id="1618574"/>
    <lineage>
        <taxon>Bacteria</taxon>
        <taxon>Candidatus Woeseibacteriota</taxon>
    </lineage>
</organism>
<dbReference type="EMBL" id="LBWB01000024">
    <property type="protein sequence ID" value="KKQ99336.1"/>
    <property type="molecule type" value="Genomic_DNA"/>
</dbReference>
<evidence type="ECO:0000313" key="2">
    <source>
        <dbReference type="Proteomes" id="UP000033881"/>
    </source>
</evidence>
<reference evidence="1 2" key="1">
    <citation type="journal article" date="2015" name="Nature">
        <title>rRNA introns, odd ribosomes, and small enigmatic genomes across a large radiation of phyla.</title>
        <authorList>
            <person name="Brown C.T."/>
            <person name="Hug L.A."/>
            <person name="Thomas B.C."/>
            <person name="Sharon I."/>
            <person name="Castelle C.J."/>
            <person name="Singh A."/>
            <person name="Wilkins M.J."/>
            <person name="Williams K.H."/>
            <person name="Banfield J.F."/>
        </authorList>
    </citation>
    <scope>NUCLEOTIDE SEQUENCE [LARGE SCALE GENOMIC DNA]</scope>
</reference>
<comment type="caution">
    <text evidence="1">The sequence shown here is derived from an EMBL/GenBank/DDBJ whole genome shotgun (WGS) entry which is preliminary data.</text>
</comment>
<evidence type="ECO:0000313" key="1">
    <source>
        <dbReference type="EMBL" id="KKQ99336.1"/>
    </source>
</evidence>